<comment type="caution">
    <text evidence="10">The sequence shown here is derived from an EMBL/GenBank/DDBJ whole genome shotgun (WGS) entry which is preliminary data.</text>
</comment>
<organism evidence="10 11">
    <name type="scientific">Corynebacterium hylobatis</name>
    <dbReference type="NCBI Taxonomy" id="1859290"/>
    <lineage>
        <taxon>Bacteria</taxon>
        <taxon>Bacillati</taxon>
        <taxon>Actinomycetota</taxon>
        <taxon>Actinomycetes</taxon>
        <taxon>Mycobacteriales</taxon>
        <taxon>Corynebacteriaceae</taxon>
        <taxon>Corynebacterium</taxon>
    </lineage>
</organism>
<feature type="transmembrane region" description="Helical" evidence="9">
    <location>
        <begin position="494"/>
        <end position="513"/>
    </location>
</feature>
<evidence type="ECO:0000256" key="7">
    <source>
        <dbReference type="ARBA" id="ARBA00023136"/>
    </source>
</evidence>
<feature type="transmembrane region" description="Helical" evidence="9">
    <location>
        <begin position="283"/>
        <end position="306"/>
    </location>
</feature>
<name>A0A430I105_9CORY</name>
<dbReference type="GO" id="GO:0005886">
    <property type="term" value="C:plasma membrane"/>
    <property type="evidence" value="ECO:0007669"/>
    <property type="project" value="UniProtKB-SubCell"/>
</dbReference>
<feature type="transmembrane region" description="Helical" evidence="9">
    <location>
        <begin position="241"/>
        <end position="263"/>
    </location>
</feature>
<keyword evidence="6 9" id="KW-1133">Transmembrane helix</keyword>
<evidence type="ECO:0000256" key="9">
    <source>
        <dbReference type="SAM" id="Phobius"/>
    </source>
</evidence>
<keyword evidence="7 9" id="KW-0472">Membrane</keyword>
<feature type="transmembrane region" description="Helical" evidence="9">
    <location>
        <begin position="400"/>
        <end position="424"/>
    </location>
</feature>
<dbReference type="NCBIfam" id="TIGR00842">
    <property type="entry name" value="bcct"/>
    <property type="match status" value="1"/>
</dbReference>
<comment type="subcellular location">
    <subcellularLocation>
        <location evidence="1">Cell membrane</location>
        <topology evidence="1">Multi-pass membrane protein</topology>
    </subcellularLocation>
</comment>
<proteinExistence type="inferred from homology"/>
<evidence type="ECO:0000256" key="5">
    <source>
        <dbReference type="ARBA" id="ARBA00022692"/>
    </source>
</evidence>
<feature type="transmembrane region" description="Helical" evidence="9">
    <location>
        <begin position="365"/>
        <end position="388"/>
    </location>
</feature>
<keyword evidence="5 9" id="KW-0812">Transmembrane</keyword>
<dbReference type="RefSeq" id="WP_126119631.1">
    <property type="nucleotide sequence ID" value="NZ_RXHJ01000002.1"/>
</dbReference>
<keyword evidence="4" id="KW-1003">Cell membrane</keyword>
<dbReference type="Proteomes" id="UP000274907">
    <property type="component" value="Unassembled WGS sequence"/>
</dbReference>
<accession>A0A430I105</accession>
<evidence type="ECO:0000313" key="11">
    <source>
        <dbReference type="Proteomes" id="UP000274907"/>
    </source>
</evidence>
<evidence type="ECO:0000256" key="2">
    <source>
        <dbReference type="ARBA" id="ARBA00005658"/>
    </source>
</evidence>
<feature type="transmembrane region" description="Helical" evidence="9">
    <location>
        <begin position="191"/>
        <end position="213"/>
    </location>
</feature>
<dbReference type="GO" id="GO:0022857">
    <property type="term" value="F:transmembrane transporter activity"/>
    <property type="evidence" value="ECO:0007669"/>
    <property type="project" value="InterPro"/>
</dbReference>
<feature type="transmembrane region" description="Helical" evidence="9">
    <location>
        <begin position="318"/>
        <end position="345"/>
    </location>
</feature>
<dbReference type="PANTHER" id="PTHR30047:SF7">
    <property type="entry name" value="HIGH-AFFINITY CHOLINE TRANSPORT PROTEIN"/>
    <property type="match status" value="1"/>
</dbReference>
<evidence type="ECO:0000256" key="4">
    <source>
        <dbReference type="ARBA" id="ARBA00022475"/>
    </source>
</evidence>
<evidence type="ECO:0000256" key="8">
    <source>
        <dbReference type="SAM" id="MobiDB-lite"/>
    </source>
</evidence>
<evidence type="ECO:0000256" key="1">
    <source>
        <dbReference type="ARBA" id="ARBA00004651"/>
    </source>
</evidence>
<dbReference type="PANTHER" id="PTHR30047">
    <property type="entry name" value="HIGH-AFFINITY CHOLINE TRANSPORT PROTEIN-RELATED"/>
    <property type="match status" value="1"/>
</dbReference>
<feature type="transmembrane region" description="Helical" evidence="9">
    <location>
        <begin position="525"/>
        <end position="545"/>
    </location>
</feature>
<keyword evidence="3" id="KW-0813">Transport</keyword>
<feature type="region of interest" description="Disordered" evidence="8">
    <location>
        <begin position="629"/>
        <end position="662"/>
    </location>
</feature>
<gene>
    <name evidence="10" type="ORF">EAH68_01915</name>
</gene>
<feature type="transmembrane region" description="Helical" evidence="9">
    <location>
        <begin position="139"/>
        <end position="158"/>
    </location>
</feature>
<reference evidence="10 11" key="1">
    <citation type="submission" date="2018-12" db="EMBL/GenBank/DDBJ databases">
        <title>YIM 101343 draft genome.</title>
        <authorList>
            <person name="Chen X."/>
        </authorList>
    </citation>
    <scope>NUCLEOTIDE SEQUENCE [LARGE SCALE GENOMIC DNA]</scope>
    <source>
        <strain evidence="10 11">YIM 101343</strain>
    </source>
</reference>
<dbReference type="InterPro" id="IPR000060">
    <property type="entry name" value="BCCT_transptr"/>
</dbReference>
<feature type="transmembrane region" description="Helical" evidence="9">
    <location>
        <begin position="455"/>
        <end position="473"/>
    </location>
</feature>
<sequence length="662" mass="71253">MPHTSDGRPEQRESISSQVTQRFLNPAKSGSVGIYPHDLHPGLVPGISVEDQRKKFGLDKVVFFTTATIIIAFIIWGVSSPASVSEVSSTAFSWAMSNASWLLNFVMILGLAVMLFLAFSRFGHIPLGKDNDEPEFSRFSWIAMMFGAGIGVGIFFFGPSEPLSYFISPPPHTVEAGTREALHQAMAQSHFHWGLAVWGLYALVGAALAYSTYRRGRPSLISSVFLSLLGAKNTEGLAGRVIDILAIIATLFGTAATLGLSALQIGKGVEIISGAGALANNAILVIIGLLGVAFIISAVSGVARGIRYLSNINITLTLALIAFVFIFGPTLFLLNLIPSGVATYLDEMLPMMGKSLSWGAETVEFQGWWTAFYWAWWIAWTPFVGMFIARISRGRTIREFALVTIAIPSFILILAFTIFGGAAINFNREGVESFDGTAGNEQVLFALFEQLPLNAITPFILILVLAIFFITSADSASVVMGTMSSKGNPAPNKLIVVFWGLCMMGIAAVMLLAGGQTTLTALQNLTILIALPFSVVLILMTVAFLRDLTTDPAAIRRTYASAAVQNAVVRGLEEHGDDFELTVSSAPEGRGAGAHFDSTSQRVTEWYHRTDEEGNEIAYDHASGLWADDSAAEESLGGTAGKTAEPWRPETDVDPGQGQKRD</sequence>
<comment type="similarity">
    <text evidence="2">Belongs to the BCCT transporter (TC 2.A.15) family.</text>
</comment>
<dbReference type="OrthoDB" id="9775735at2"/>
<keyword evidence="11" id="KW-1185">Reference proteome</keyword>
<dbReference type="Pfam" id="PF02028">
    <property type="entry name" value="BCCT"/>
    <property type="match status" value="1"/>
</dbReference>
<feature type="transmembrane region" description="Helical" evidence="9">
    <location>
        <begin position="61"/>
        <end position="79"/>
    </location>
</feature>
<evidence type="ECO:0000313" key="10">
    <source>
        <dbReference type="EMBL" id="RSZ65535.1"/>
    </source>
</evidence>
<feature type="transmembrane region" description="Helical" evidence="9">
    <location>
        <begin position="99"/>
        <end position="119"/>
    </location>
</feature>
<evidence type="ECO:0000256" key="3">
    <source>
        <dbReference type="ARBA" id="ARBA00022448"/>
    </source>
</evidence>
<dbReference type="AlphaFoldDB" id="A0A430I105"/>
<evidence type="ECO:0000256" key="6">
    <source>
        <dbReference type="ARBA" id="ARBA00022989"/>
    </source>
</evidence>
<dbReference type="EMBL" id="RXHJ01000002">
    <property type="protein sequence ID" value="RSZ65535.1"/>
    <property type="molecule type" value="Genomic_DNA"/>
</dbReference>
<protein>
    <submittedName>
        <fullName evidence="10">BCCT family transporter</fullName>
    </submittedName>
</protein>